<dbReference type="PROSITE" id="PS51462">
    <property type="entry name" value="NUDIX"/>
    <property type="match status" value="1"/>
</dbReference>
<dbReference type="Gene3D" id="3.90.79.10">
    <property type="entry name" value="Nucleoside Triphosphate Pyrophosphohydrolase"/>
    <property type="match status" value="1"/>
</dbReference>
<evidence type="ECO:0000256" key="2">
    <source>
        <dbReference type="ARBA" id="ARBA00022801"/>
    </source>
</evidence>
<dbReference type="PANTHER" id="PTHR43046">
    <property type="entry name" value="GDP-MANNOSE MANNOSYL HYDROLASE"/>
    <property type="match status" value="1"/>
</dbReference>
<evidence type="ECO:0000256" key="1">
    <source>
        <dbReference type="ARBA" id="ARBA00001946"/>
    </source>
</evidence>
<dbReference type="InterPro" id="IPR000086">
    <property type="entry name" value="NUDIX_hydrolase_dom"/>
</dbReference>
<dbReference type="InterPro" id="IPR015797">
    <property type="entry name" value="NUDIX_hydrolase-like_dom_sf"/>
</dbReference>
<comment type="caution">
    <text evidence="4">The sequence shown here is derived from an EMBL/GenBank/DDBJ whole genome shotgun (WGS) entry which is preliminary data.</text>
</comment>
<evidence type="ECO:0000313" key="4">
    <source>
        <dbReference type="EMBL" id="GAA2174797.1"/>
    </source>
</evidence>
<feature type="domain" description="Nudix hydrolase" evidence="3">
    <location>
        <begin position="22"/>
        <end position="151"/>
    </location>
</feature>
<accession>A0ABP5MJP0</accession>
<keyword evidence="5" id="KW-1185">Reference proteome</keyword>
<proteinExistence type="predicted"/>
<dbReference type="PANTHER" id="PTHR43046:SF2">
    <property type="entry name" value="8-OXO-DGTP DIPHOSPHATASE-RELATED"/>
    <property type="match status" value="1"/>
</dbReference>
<dbReference type="SUPFAM" id="SSF55811">
    <property type="entry name" value="Nudix"/>
    <property type="match status" value="1"/>
</dbReference>
<dbReference type="Proteomes" id="UP001501599">
    <property type="component" value="Unassembled WGS sequence"/>
</dbReference>
<dbReference type="Pfam" id="PF00293">
    <property type="entry name" value="NUDIX"/>
    <property type="match status" value="1"/>
</dbReference>
<organism evidence="4 5">
    <name type="scientific">Agrococcus versicolor</name>
    <dbReference type="NCBI Taxonomy" id="501482"/>
    <lineage>
        <taxon>Bacteria</taxon>
        <taxon>Bacillati</taxon>
        <taxon>Actinomycetota</taxon>
        <taxon>Actinomycetes</taxon>
        <taxon>Micrococcales</taxon>
        <taxon>Microbacteriaceae</taxon>
        <taxon>Agrococcus</taxon>
    </lineage>
</organism>
<reference evidence="5" key="1">
    <citation type="journal article" date="2019" name="Int. J. Syst. Evol. Microbiol.">
        <title>The Global Catalogue of Microorganisms (GCM) 10K type strain sequencing project: providing services to taxonomists for standard genome sequencing and annotation.</title>
        <authorList>
            <consortium name="The Broad Institute Genomics Platform"/>
            <consortium name="The Broad Institute Genome Sequencing Center for Infectious Disease"/>
            <person name="Wu L."/>
            <person name="Ma J."/>
        </authorList>
    </citation>
    <scope>NUCLEOTIDE SEQUENCE [LARGE SCALE GENOMIC DNA]</scope>
    <source>
        <strain evidence="5">JCM 16026</strain>
    </source>
</reference>
<dbReference type="EMBL" id="BAAAQT010000006">
    <property type="protein sequence ID" value="GAA2174797.1"/>
    <property type="molecule type" value="Genomic_DNA"/>
</dbReference>
<comment type="cofactor">
    <cofactor evidence="1">
        <name>Mg(2+)</name>
        <dbReference type="ChEBI" id="CHEBI:18420"/>
    </cofactor>
</comment>
<name>A0ABP5MJP0_9MICO</name>
<protein>
    <submittedName>
        <fullName evidence="4">NUDIX domain-containing protein</fullName>
    </submittedName>
</protein>
<sequence length="159" mass="17525">MPPRHLRDPADDWVQLPGGRRVWGLAGAAGLLAWWPDDDAVLLQLRAAWGHHGGTWGLPGGARRFGESAFDGALREAAEEASVPRDAIETIFDHVLDLDVWTYTTIVARATRRFEPIIGDAESDALRWVPIDEMDALELHPSFAAAWPGLLATLRERTA</sequence>
<evidence type="ECO:0000259" key="3">
    <source>
        <dbReference type="PROSITE" id="PS51462"/>
    </source>
</evidence>
<evidence type="ECO:0000313" key="5">
    <source>
        <dbReference type="Proteomes" id="UP001501599"/>
    </source>
</evidence>
<keyword evidence="2" id="KW-0378">Hydrolase</keyword>
<gene>
    <name evidence="4" type="ORF">GCM10009846_22130</name>
</gene>